<feature type="region of interest" description="Disordered" evidence="3">
    <location>
        <begin position="331"/>
        <end position="377"/>
    </location>
</feature>
<evidence type="ECO:0000259" key="4">
    <source>
        <dbReference type="PROSITE" id="PS50158"/>
    </source>
</evidence>
<sequence>MSTRAARGRGRGRGRGSTQAGSSSSEHIPAGEARPPPVDANGPYDRATGDDALSQAMLRVLERVAGANVGPMNRGSIFERLRANGVEVFRGISGVAPNVAEYWLEATERIMDDLDCSVEQKLKGAVSLLRDEVYQWWITVREGTPAERVTWEFFKQSFKAKYVGASYVDARRKEFLNLTQGSKTVAEYEAEFLRLSWYASGIVPTEYERSVRFEGGLRDELRVLIAPQRERDFAALVEKAKIAEEVKQTEQKNHDRDRNQFRRDAGPAGATNQNVKRARTEESVRAILVNTVRPQACGDCGRMHLGECWKCSGACLHCGSKEHRIRDCPRTPAQTQVAEQGAVQPVQPARGRPLPPRGHGQGRGGNGRGRGAPRRGTVNAEAWQPALVYVARRREEGDSPDVIIGTFFISAVPYTALIDVGSTHSYVVCDIFWALGVHFEGIVCEVNKPSVIFTDEIDALATRRQGVFKETTDHLYNAATQERETTLNQLLIELDGFDTGKGVIFLAATNCRDLSDPTLLRPGWTGAKLAQLVQEAALVAVRKRHESILQSDMDDAVDRLTVGPKRVGIDLGHQGQCRRATTEVGVAITSHLLRRYENAEVECCDRISVVPRGQTLSQVVFHRLDDESYMFERRPQLLHRLQVFLGGRAAEEVIYGRDTSRASLSYLADASWLARKILTMSFMTSIRWNLENPMVIHGEPPPWRKKGQFVGPRLDFEGSLYDDYDLIEPPVNFNMDDEIAKRSEELLRDMYGRTVSLLRRHHAALLKAVTVLLNQKEINGGEIDYILNKYPPQTPLNLVLEEENPGSLPFIKQEQEQEREPDLHQVLLTPSTSETF</sequence>
<dbReference type="PROSITE" id="PS50158">
    <property type="entry name" value="ZF_CCHC"/>
    <property type="match status" value="1"/>
</dbReference>
<evidence type="ECO:0000256" key="2">
    <source>
        <dbReference type="PROSITE-ProRule" id="PRU00047"/>
    </source>
</evidence>
<keyword evidence="5" id="KW-0645">Protease</keyword>
<dbReference type="Pfam" id="PF00004">
    <property type="entry name" value="AAA"/>
    <property type="match status" value="1"/>
</dbReference>
<dbReference type="GO" id="GO:0008270">
    <property type="term" value="F:zinc ion binding"/>
    <property type="evidence" value="ECO:0007669"/>
    <property type="project" value="UniProtKB-KW"/>
</dbReference>
<keyword evidence="5" id="KW-0482">Metalloprotease</keyword>
<accession>A0A0B0NGV1</accession>
<dbReference type="Pfam" id="PF03732">
    <property type="entry name" value="Retrotrans_gag"/>
    <property type="match status" value="1"/>
</dbReference>
<keyword evidence="5" id="KW-0378">Hydrolase</keyword>
<reference evidence="6" key="1">
    <citation type="submission" date="2014-09" db="EMBL/GenBank/DDBJ databases">
        <authorList>
            <person name="Mudge J."/>
            <person name="Ramaraj T."/>
            <person name="Lindquist I.E."/>
            <person name="Bharti A.K."/>
            <person name="Sundararajan A."/>
            <person name="Cameron C.T."/>
            <person name="Woodward J.E."/>
            <person name="May G.D."/>
            <person name="Brubaker C."/>
            <person name="Broadhvest J."/>
            <person name="Wilkins T.A."/>
        </authorList>
    </citation>
    <scope>NUCLEOTIDE SEQUENCE</scope>
    <source>
        <strain evidence="6">cv. AKA8401</strain>
    </source>
</reference>
<name>A0A0B0NGV1_GOSAR</name>
<keyword evidence="6" id="KW-1185">Reference proteome</keyword>
<feature type="region of interest" description="Disordered" evidence="3">
    <location>
        <begin position="247"/>
        <end position="278"/>
    </location>
</feature>
<feature type="compositionally biased region" description="Basic and acidic residues" evidence="3">
    <location>
        <begin position="247"/>
        <end position="265"/>
    </location>
</feature>
<feature type="compositionally biased region" description="Basic residues" evidence="3">
    <location>
        <begin position="1"/>
        <end position="14"/>
    </location>
</feature>
<dbReference type="Pfam" id="PF01434">
    <property type="entry name" value="Peptidase_M41"/>
    <property type="match status" value="1"/>
</dbReference>
<gene>
    <name evidence="5" type="ORF">F383_19049</name>
</gene>
<keyword evidence="2" id="KW-0863">Zinc-finger</keyword>
<dbReference type="SUPFAM" id="SSF52540">
    <property type="entry name" value="P-loop containing nucleoside triphosphate hydrolases"/>
    <property type="match status" value="1"/>
</dbReference>
<feature type="compositionally biased region" description="Gly residues" evidence="3">
    <location>
        <begin position="359"/>
        <end position="370"/>
    </location>
</feature>
<feature type="compositionally biased region" description="Low complexity" evidence="3">
    <location>
        <begin position="16"/>
        <end position="25"/>
    </location>
</feature>
<dbReference type="GO" id="GO:0004222">
    <property type="term" value="F:metalloendopeptidase activity"/>
    <property type="evidence" value="ECO:0007669"/>
    <property type="project" value="InterPro"/>
</dbReference>
<keyword evidence="1" id="KW-0809">Transit peptide</keyword>
<feature type="region of interest" description="Disordered" evidence="3">
    <location>
        <begin position="1"/>
        <end position="49"/>
    </location>
</feature>
<dbReference type="SUPFAM" id="SSF140990">
    <property type="entry name" value="FtsH protease domain-like"/>
    <property type="match status" value="1"/>
</dbReference>
<proteinExistence type="predicted"/>
<dbReference type="Gene3D" id="1.20.58.760">
    <property type="entry name" value="Peptidase M41"/>
    <property type="match status" value="1"/>
</dbReference>
<dbReference type="EMBL" id="KN400238">
    <property type="protein sequence ID" value="KHG13773.1"/>
    <property type="molecule type" value="Genomic_DNA"/>
</dbReference>
<dbReference type="GO" id="GO:0006508">
    <property type="term" value="P:proteolysis"/>
    <property type="evidence" value="ECO:0007669"/>
    <property type="project" value="UniProtKB-KW"/>
</dbReference>
<feature type="domain" description="CCHC-type" evidence="4">
    <location>
        <begin position="315"/>
        <end position="330"/>
    </location>
</feature>
<dbReference type="GO" id="GO:0004176">
    <property type="term" value="F:ATP-dependent peptidase activity"/>
    <property type="evidence" value="ECO:0007669"/>
    <property type="project" value="InterPro"/>
</dbReference>
<dbReference type="PANTHER" id="PTHR23076">
    <property type="entry name" value="METALLOPROTEASE M41 FTSH"/>
    <property type="match status" value="1"/>
</dbReference>
<dbReference type="GO" id="GO:0016887">
    <property type="term" value="F:ATP hydrolysis activity"/>
    <property type="evidence" value="ECO:0007669"/>
    <property type="project" value="InterPro"/>
</dbReference>
<evidence type="ECO:0000313" key="6">
    <source>
        <dbReference type="Proteomes" id="UP000032142"/>
    </source>
</evidence>
<dbReference type="GO" id="GO:0005524">
    <property type="term" value="F:ATP binding"/>
    <property type="evidence" value="ECO:0007669"/>
    <property type="project" value="InterPro"/>
</dbReference>
<dbReference type="InterPro" id="IPR005162">
    <property type="entry name" value="Retrotrans_gag_dom"/>
</dbReference>
<dbReference type="InterPro" id="IPR037219">
    <property type="entry name" value="Peptidase_M41-like"/>
</dbReference>
<protein>
    <submittedName>
        <fullName evidence="5">ATP-dependent zinc metalloprotease FtsH</fullName>
    </submittedName>
</protein>
<dbReference type="GO" id="GO:0045037">
    <property type="term" value="P:protein import into chloroplast stroma"/>
    <property type="evidence" value="ECO:0007669"/>
    <property type="project" value="TreeGrafter"/>
</dbReference>
<dbReference type="InterPro" id="IPR001878">
    <property type="entry name" value="Znf_CCHC"/>
</dbReference>
<dbReference type="Gene3D" id="3.40.50.300">
    <property type="entry name" value="P-loop containing nucleotide triphosphate hydrolases"/>
    <property type="match status" value="1"/>
</dbReference>
<dbReference type="InterPro" id="IPR003959">
    <property type="entry name" value="ATPase_AAA_core"/>
</dbReference>
<dbReference type="FunFam" id="1.20.58.760:FF:000011">
    <property type="entry name" value="Probable inactive ATP-dependent zinc metalloprotease FTSHI 1, chloroplastic"/>
    <property type="match status" value="1"/>
</dbReference>
<dbReference type="AlphaFoldDB" id="A0A0B0NGV1"/>
<organism evidence="5 6">
    <name type="scientific">Gossypium arboreum</name>
    <name type="common">Tree cotton</name>
    <name type="synonym">Gossypium nanking</name>
    <dbReference type="NCBI Taxonomy" id="29729"/>
    <lineage>
        <taxon>Eukaryota</taxon>
        <taxon>Viridiplantae</taxon>
        <taxon>Streptophyta</taxon>
        <taxon>Embryophyta</taxon>
        <taxon>Tracheophyta</taxon>
        <taxon>Spermatophyta</taxon>
        <taxon>Magnoliopsida</taxon>
        <taxon>eudicotyledons</taxon>
        <taxon>Gunneridae</taxon>
        <taxon>Pentapetalae</taxon>
        <taxon>rosids</taxon>
        <taxon>malvids</taxon>
        <taxon>Malvales</taxon>
        <taxon>Malvaceae</taxon>
        <taxon>Malvoideae</taxon>
        <taxon>Gossypium</taxon>
    </lineage>
</organism>
<dbReference type="Proteomes" id="UP000032142">
    <property type="component" value="Unassembled WGS sequence"/>
</dbReference>
<evidence type="ECO:0000256" key="1">
    <source>
        <dbReference type="ARBA" id="ARBA00022946"/>
    </source>
</evidence>
<evidence type="ECO:0000256" key="3">
    <source>
        <dbReference type="SAM" id="MobiDB-lite"/>
    </source>
</evidence>
<dbReference type="GO" id="GO:0003676">
    <property type="term" value="F:nucleic acid binding"/>
    <property type="evidence" value="ECO:0007669"/>
    <property type="project" value="InterPro"/>
</dbReference>
<dbReference type="GO" id="GO:0009507">
    <property type="term" value="C:chloroplast"/>
    <property type="evidence" value="ECO:0007669"/>
    <property type="project" value="TreeGrafter"/>
</dbReference>
<keyword evidence="2" id="KW-0862">Zinc</keyword>
<dbReference type="PANTHER" id="PTHR23076:SF111">
    <property type="entry name" value="INACTIVE ATP-DEPENDENT ZINC METALLOPROTEASE FTSHI 1, CHLOROPLASTIC-RELATED"/>
    <property type="match status" value="1"/>
</dbReference>
<dbReference type="InterPro" id="IPR000642">
    <property type="entry name" value="Peptidase_M41"/>
</dbReference>
<dbReference type="InterPro" id="IPR027417">
    <property type="entry name" value="P-loop_NTPase"/>
</dbReference>
<dbReference type="Pfam" id="PF08284">
    <property type="entry name" value="RVP_2"/>
    <property type="match status" value="1"/>
</dbReference>
<keyword evidence="2" id="KW-0479">Metal-binding</keyword>
<evidence type="ECO:0000313" key="5">
    <source>
        <dbReference type="EMBL" id="KHG13773.1"/>
    </source>
</evidence>